<dbReference type="AlphaFoldDB" id="A0A183SYS2"/>
<dbReference type="GO" id="GO:0004674">
    <property type="term" value="F:protein serine/threonine kinase activity"/>
    <property type="evidence" value="ECO:0007669"/>
    <property type="project" value="UniProtKB-KW"/>
</dbReference>
<evidence type="ECO:0000256" key="3">
    <source>
        <dbReference type="ARBA" id="ARBA00022679"/>
    </source>
</evidence>
<dbReference type="WBParaSite" id="SSLN_0000972801-mRNA-1">
    <property type="protein sequence ID" value="SSLN_0000972801-mRNA-1"/>
    <property type="gene ID" value="SSLN_0000972801"/>
</dbReference>
<feature type="domain" description="AGC-kinase C-terminal" evidence="8">
    <location>
        <begin position="289"/>
        <end position="350"/>
    </location>
</feature>
<dbReference type="InterPro" id="IPR011009">
    <property type="entry name" value="Kinase-like_dom_sf"/>
</dbReference>
<keyword evidence="6" id="KW-0067">ATP-binding</keyword>
<dbReference type="InterPro" id="IPR000961">
    <property type="entry name" value="AGC-kinase_C"/>
</dbReference>
<evidence type="ECO:0000256" key="1">
    <source>
        <dbReference type="ARBA" id="ARBA00022527"/>
    </source>
</evidence>
<dbReference type="Gene3D" id="3.30.200.20">
    <property type="entry name" value="Phosphorylase Kinase, domain 1"/>
    <property type="match status" value="1"/>
</dbReference>
<evidence type="ECO:0000256" key="6">
    <source>
        <dbReference type="ARBA" id="ARBA00022840"/>
    </source>
</evidence>
<evidence type="ECO:0000256" key="2">
    <source>
        <dbReference type="ARBA" id="ARBA00022553"/>
    </source>
</evidence>
<keyword evidence="2" id="KW-0597">Phosphoprotein</keyword>
<keyword evidence="1" id="KW-0723">Serine/threonine-protein kinase</keyword>
<dbReference type="FunFam" id="1.10.510.10:FF:000048">
    <property type="entry name" value="Protein kinase C"/>
    <property type="match status" value="1"/>
</dbReference>
<keyword evidence="5" id="KW-0418">Kinase</keyword>
<feature type="domain" description="Protein kinase" evidence="7">
    <location>
        <begin position="1"/>
        <end position="288"/>
    </location>
</feature>
<keyword evidence="3" id="KW-0808">Transferase</keyword>
<dbReference type="InterPro" id="IPR008271">
    <property type="entry name" value="Ser/Thr_kinase_AS"/>
</dbReference>
<accession>A0A183SYS2</accession>
<dbReference type="PANTHER" id="PTHR24351">
    <property type="entry name" value="RIBOSOMAL PROTEIN S6 KINASE"/>
    <property type="match status" value="1"/>
</dbReference>
<dbReference type="PROSITE" id="PS51285">
    <property type="entry name" value="AGC_KINASE_CTER"/>
    <property type="match status" value="1"/>
</dbReference>
<dbReference type="PROSITE" id="PS50011">
    <property type="entry name" value="PROTEIN_KINASE_DOM"/>
    <property type="match status" value="1"/>
</dbReference>
<proteinExistence type="predicted"/>
<reference evidence="9" key="1">
    <citation type="submission" date="2016-06" db="UniProtKB">
        <authorList>
            <consortium name="WormBaseParasite"/>
        </authorList>
    </citation>
    <scope>IDENTIFICATION</scope>
</reference>
<evidence type="ECO:0000256" key="5">
    <source>
        <dbReference type="ARBA" id="ARBA00022777"/>
    </source>
</evidence>
<dbReference type="SUPFAM" id="SSF56112">
    <property type="entry name" value="Protein kinase-like (PK-like)"/>
    <property type="match status" value="1"/>
</dbReference>
<dbReference type="PROSITE" id="PS00108">
    <property type="entry name" value="PROTEIN_KINASE_ST"/>
    <property type="match status" value="1"/>
</dbReference>
<evidence type="ECO:0000259" key="8">
    <source>
        <dbReference type="PROSITE" id="PS51285"/>
    </source>
</evidence>
<dbReference type="GO" id="GO:0005524">
    <property type="term" value="F:ATP binding"/>
    <property type="evidence" value="ECO:0007669"/>
    <property type="project" value="UniProtKB-KW"/>
</dbReference>
<dbReference type="Gene3D" id="1.10.510.10">
    <property type="entry name" value="Transferase(Phosphotransferase) domain 1"/>
    <property type="match status" value="1"/>
</dbReference>
<dbReference type="Pfam" id="PF00069">
    <property type="entry name" value="Pkinase"/>
    <property type="match status" value="1"/>
</dbReference>
<protein>
    <submittedName>
        <fullName evidence="9">Protein kinase domain-containing protein</fullName>
    </submittedName>
</protein>
<dbReference type="SMART" id="SM00133">
    <property type="entry name" value="S_TK_X"/>
    <property type="match status" value="1"/>
</dbReference>
<dbReference type="SMART" id="SM00220">
    <property type="entry name" value="S_TKc"/>
    <property type="match status" value="1"/>
</dbReference>
<keyword evidence="4" id="KW-0547">Nucleotide-binding</keyword>
<organism evidence="9">
    <name type="scientific">Schistocephalus solidus</name>
    <name type="common">Tapeworm</name>
    <dbReference type="NCBI Taxonomy" id="70667"/>
    <lineage>
        <taxon>Eukaryota</taxon>
        <taxon>Metazoa</taxon>
        <taxon>Spiralia</taxon>
        <taxon>Lophotrochozoa</taxon>
        <taxon>Platyhelminthes</taxon>
        <taxon>Cestoda</taxon>
        <taxon>Eucestoda</taxon>
        <taxon>Diphyllobothriidea</taxon>
        <taxon>Diphyllobothriidae</taxon>
        <taxon>Schistocephalus</taxon>
    </lineage>
</organism>
<sequence length="352" mass="40894">LHLNSFIRLKRAKLFRRWPHQGRLPCQLLLYVPVGLLRPSIKQIPSSGVLVKSLYAPKKPCCLTWHKPLKTSFTALANFHSVILIHFSFFPYRLFFVIEFVNGGDLMYHMQRHLRLPEDYAKFYAAEICIALNFLHERQIVYRDLKLDNVLMDCEGHIKLTDYGMCKEGISETNTTSTFCGTPNYIAPEILRGESYSFSVDWWALGVLMFEMVSGRSPWEGVGQSENPDQNTEDYLFRVILNNPIRYPRSVSVQTTNILQRFLNKDPMERLGCPPHSSFADIQNQPLFRSIDWVALEQKRFVPPYRPEMAGDLAFSSPFNFFLAVFIERIDQSEFDGFEYVNPLLIRTKDTV</sequence>
<evidence type="ECO:0000313" key="9">
    <source>
        <dbReference type="WBParaSite" id="SSLN_0000972801-mRNA-1"/>
    </source>
</evidence>
<name>A0A183SYS2_SCHSO</name>
<evidence type="ECO:0000256" key="4">
    <source>
        <dbReference type="ARBA" id="ARBA00022741"/>
    </source>
</evidence>
<dbReference type="InterPro" id="IPR000719">
    <property type="entry name" value="Prot_kinase_dom"/>
</dbReference>
<evidence type="ECO:0000259" key="7">
    <source>
        <dbReference type="PROSITE" id="PS50011"/>
    </source>
</evidence>